<gene>
    <name evidence="11" type="ORF">ON753_00290</name>
</gene>
<organism evidence="11 12">
    <name type="scientific">Roseibium salinum</name>
    <dbReference type="NCBI Taxonomy" id="1604349"/>
    <lineage>
        <taxon>Bacteria</taxon>
        <taxon>Pseudomonadati</taxon>
        <taxon>Pseudomonadota</taxon>
        <taxon>Alphaproteobacteria</taxon>
        <taxon>Hyphomicrobiales</taxon>
        <taxon>Stappiaceae</taxon>
        <taxon>Roseibium</taxon>
    </lineage>
</organism>
<dbReference type="InterPro" id="IPR025966">
    <property type="entry name" value="OppC_N"/>
</dbReference>
<feature type="transmembrane region" description="Helical" evidence="9">
    <location>
        <begin position="209"/>
        <end position="230"/>
    </location>
</feature>
<comment type="caution">
    <text evidence="11">The sequence shown here is derived from an EMBL/GenBank/DDBJ whole genome shotgun (WGS) entry which is preliminary data.</text>
</comment>
<reference evidence="11 12" key="1">
    <citation type="journal article" date="2016" name="Int. J. Syst. Evol. Microbiol.">
        <title>Labrenzia salina sp. nov., isolated from the rhizosphere of the halophyte Arthrocnemum macrostachyum.</title>
        <authorList>
            <person name="Camacho M."/>
            <person name="Redondo-Gomez S."/>
            <person name="Rodriguez-Llorente I."/>
            <person name="Rohde M."/>
            <person name="Sproer C."/>
            <person name="Schumann P."/>
            <person name="Klenk H.P."/>
            <person name="Montero-Calasanz M.D.C."/>
        </authorList>
    </citation>
    <scope>NUCLEOTIDE SEQUENCE [LARGE SCALE GENOMIC DNA]</scope>
    <source>
        <strain evidence="11 12">DSM 29163</strain>
    </source>
</reference>
<evidence type="ECO:0000256" key="3">
    <source>
        <dbReference type="ARBA" id="ARBA00022475"/>
    </source>
</evidence>
<keyword evidence="6" id="KW-0653">Protein transport</keyword>
<keyword evidence="5" id="KW-0571">Peptide transport</keyword>
<evidence type="ECO:0000256" key="8">
    <source>
        <dbReference type="ARBA" id="ARBA00023136"/>
    </source>
</evidence>
<keyword evidence="8 9" id="KW-0472">Membrane</keyword>
<keyword evidence="4 9" id="KW-0812">Transmembrane</keyword>
<feature type="transmembrane region" description="Helical" evidence="9">
    <location>
        <begin position="345"/>
        <end position="365"/>
    </location>
</feature>
<dbReference type="InterPro" id="IPR035906">
    <property type="entry name" value="MetI-like_sf"/>
</dbReference>
<dbReference type="Pfam" id="PF12911">
    <property type="entry name" value="OppC_N"/>
    <property type="match status" value="1"/>
</dbReference>
<dbReference type="PANTHER" id="PTHR43386:SF1">
    <property type="entry name" value="D,D-DIPEPTIDE TRANSPORT SYSTEM PERMEASE PROTEIN DDPC-RELATED"/>
    <property type="match status" value="1"/>
</dbReference>
<feature type="transmembrane region" description="Helical" evidence="9">
    <location>
        <begin position="293"/>
        <end position="311"/>
    </location>
</feature>
<accession>A0ABT3QV99</accession>
<feature type="transmembrane region" description="Helical" evidence="9">
    <location>
        <begin position="317"/>
        <end position="333"/>
    </location>
</feature>
<keyword evidence="3" id="KW-1003">Cell membrane</keyword>
<evidence type="ECO:0000313" key="12">
    <source>
        <dbReference type="Proteomes" id="UP001300261"/>
    </source>
</evidence>
<comment type="similarity">
    <text evidence="9">Belongs to the binding-protein-dependent transport system permease family.</text>
</comment>
<dbReference type="CDD" id="cd06261">
    <property type="entry name" value="TM_PBP2"/>
    <property type="match status" value="1"/>
</dbReference>
<sequence>MTAEIDIDHRALEQSPEDFASQWRLIWIAFRRHRLAMTGAIIVLLFYFVGAFAEILAPFDPNATSSADIYHPPQMIHLIDRHPDGGWSFNPHVTALTAERDPFTLQTTFTEDPDRKIYLDFFGKGDPYRLWGIIPMERHLLTTEDPQERFFLIGADRLGRDMLSRTIYGTRISMSIGLIGVSLSLVLGLILGGISGYYGGRVDMLIQRVVELVISLPTIPIWLGLSAALPQDWSPLTRYFAITVILSLVAWTELARVVRGRFLALRTEDFVTAARLDGCTRGRVIFRHMMPSMVSHIIASVTLAIPVMIIAETSLSFLGLGLTPPIISWGVLLKEAQNVRSIAQAPWLFAPGAAVCLAVLALNFLGDGLRDAADPYVQDSH</sequence>
<comment type="subcellular location">
    <subcellularLocation>
        <location evidence="1 9">Cell membrane</location>
        <topology evidence="1 9">Multi-pass membrane protein</topology>
    </subcellularLocation>
</comment>
<protein>
    <submittedName>
        <fullName evidence="11">ABC transporter permease</fullName>
    </submittedName>
</protein>
<feature type="transmembrane region" description="Helical" evidence="9">
    <location>
        <begin position="172"/>
        <end position="197"/>
    </location>
</feature>
<evidence type="ECO:0000259" key="10">
    <source>
        <dbReference type="PROSITE" id="PS50928"/>
    </source>
</evidence>
<feature type="domain" description="ABC transmembrane type-1" evidence="10">
    <location>
        <begin position="170"/>
        <end position="366"/>
    </location>
</feature>
<dbReference type="Pfam" id="PF00528">
    <property type="entry name" value="BPD_transp_1"/>
    <property type="match status" value="1"/>
</dbReference>
<dbReference type="EMBL" id="JAPEVI010000001">
    <property type="protein sequence ID" value="MCX2720853.1"/>
    <property type="molecule type" value="Genomic_DNA"/>
</dbReference>
<dbReference type="Proteomes" id="UP001300261">
    <property type="component" value="Unassembled WGS sequence"/>
</dbReference>
<dbReference type="SUPFAM" id="SSF161098">
    <property type="entry name" value="MetI-like"/>
    <property type="match status" value="1"/>
</dbReference>
<feature type="transmembrane region" description="Helical" evidence="9">
    <location>
        <begin position="236"/>
        <end position="258"/>
    </location>
</feature>
<keyword evidence="7 9" id="KW-1133">Transmembrane helix</keyword>
<evidence type="ECO:0000256" key="7">
    <source>
        <dbReference type="ARBA" id="ARBA00022989"/>
    </source>
</evidence>
<dbReference type="RefSeq" id="WP_265960552.1">
    <property type="nucleotide sequence ID" value="NZ_JAPEVI010000001.1"/>
</dbReference>
<dbReference type="InterPro" id="IPR000515">
    <property type="entry name" value="MetI-like"/>
</dbReference>
<proteinExistence type="inferred from homology"/>
<keyword evidence="2 9" id="KW-0813">Transport</keyword>
<evidence type="ECO:0000256" key="1">
    <source>
        <dbReference type="ARBA" id="ARBA00004651"/>
    </source>
</evidence>
<dbReference type="PANTHER" id="PTHR43386">
    <property type="entry name" value="OLIGOPEPTIDE TRANSPORT SYSTEM PERMEASE PROTEIN APPC"/>
    <property type="match status" value="1"/>
</dbReference>
<dbReference type="Gene3D" id="1.10.3720.10">
    <property type="entry name" value="MetI-like"/>
    <property type="match status" value="1"/>
</dbReference>
<evidence type="ECO:0000256" key="2">
    <source>
        <dbReference type="ARBA" id="ARBA00022448"/>
    </source>
</evidence>
<evidence type="ECO:0000256" key="6">
    <source>
        <dbReference type="ARBA" id="ARBA00022927"/>
    </source>
</evidence>
<evidence type="ECO:0000313" key="11">
    <source>
        <dbReference type="EMBL" id="MCX2720853.1"/>
    </source>
</evidence>
<evidence type="ECO:0000256" key="5">
    <source>
        <dbReference type="ARBA" id="ARBA00022856"/>
    </source>
</evidence>
<name>A0ABT3QV99_9HYPH</name>
<evidence type="ECO:0000256" key="9">
    <source>
        <dbReference type="RuleBase" id="RU363032"/>
    </source>
</evidence>
<dbReference type="InterPro" id="IPR050366">
    <property type="entry name" value="BP-dependent_transpt_permease"/>
</dbReference>
<feature type="transmembrane region" description="Helical" evidence="9">
    <location>
        <begin position="35"/>
        <end position="57"/>
    </location>
</feature>
<keyword evidence="12" id="KW-1185">Reference proteome</keyword>
<dbReference type="PROSITE" id="PS50928">
    <property type="entry name" value="ABC_TM1"/>
    <property type="match status" value="1"/>
</dbReference>
<evidence type="ECO:0000256" key="4">
    <source>
        <dbReference type="ARBA" id="ARBA00022692"/>
    </source>
</evidence>